<dbReference type="Pfam" id="PF19707">
    <property type="entry name" value="DUF6204"/>
    <property type="match status" value="1"/>
</dbReference>
<evidence type="ECO:0000313" key="2">
    <source>
        <dbReference type="Proteomes" id="UP000622552"/>
    </source>
</evidence>
<evidence type="ECO:0000313" key="1">
    <source>
        <dbReference type="EMBL" id="MBG6135654.1"/>
    </source>
</evidence>
<dbReference type="Proteomes" id="UP000622552">
    <property type="component" value="Unassembled WGS sequence"/>
</dbReference>
<gene>
    <name evidence="1" type="ORF">IW245_001848</name>
</gene>
<dbReference type="AlphaFoldDB" id="A0A8J7GBW0"/>
<name>A0A8J7GBW0_9ACTN</name>
<dbReference type="InterPro" id="IPR045778">
    <property type="entry name" value="DUF6204"/>
</dbReference>
<proteinExistence type="predicted"/>
<keyword evidence="2" id="KW-1185">Reference proteome</keyword>
<protein>
    <submittedName>
        <fullName evidence="1">Uncharacterized protein</fullName>
    </submittedName>
</protein>
<dbReference type="EMBL" id="JADOUF010000001">
    <property type="protein sequence ID" value="MBG6135654.1"/>
    <property type="molecule type" value="Genomic_DNA"/>
</dbReference>
<dbReference type="RefSeq" id="WP_197002735.1">
    <property type="nucleotide sequence ID" value="NZ_BONS01000002.1"/>
</dbReference>
<organism evidence="1 2">
    <name type="scientific">Longispora fulva</name>
    <dbReference type="NCBI Taxonomy" id="619741"/>
    <lineage>
        <taxon>Bacteria</taxon>
        <taxon>Bacillati</taxon>
        <taxon>Actinomycetota</taxon>
        <taxon>Actinomycetes</taxon>
        <taxon>Micromonosporales</taxon>
        <taxon>Micromonosporaceae</taxon>
        <taxon>Longispora</taxon>
    </lineage>
</organism>
<accession>A0A8J7GBW0</accession>
<reference evidence="1" key="1">
    <citation type="submission" date="2020-11" db="EMBL/GenBank/DDBJ databases">
        <title>Sequencing the genomes of 1000 actinobacteria strains.</title>
        <authorList>
            <person name="Klenk H.-P."/>
        </authorList>
    </citation>
    <scope>NUCLEOTIDE SEQUENCE</scope>
    <source>
        <strain evidence="1">DSM 45356</strain>
    </source>
</reference>
<comment type="caution">
    <text evidence="1">The sequence shown here is derived from an EMBL/GenBank/DDBJ whole genome shotgun (WGS) entry which is preliminary data.</text>
</comment>
<sequence>MSDRTYRVIVRGVFVDLDDAQRAALLAVADEHDLLNAAFTDAGTLAYDRSLRAFSFRCVVRQPVDAADDDAVVTASDRASAALADRGVRHNALRGTATSVDDMKINRPRR</sequence>